<proteinExistence type="inferred from homology"/>
<protein>
    <submittedName>
        <fullName evidence="11">Neprilysin</fullName>
    </submittedName>
</protein>
<dbReference type="InterPro" id="IPR018497">
    <property type="entry name" value="Peptidase_M13_C"/>
</dbReference>
<name>A0A646QJ38_9MYRI</name>
<evidence type="ECO:0000256" key="4">
    <source>
        <dbReference type="ARBA" id="ARBA00022723"/>
    </source>
</evidence>
<dbReference type="GO" id="GO:0016485">
    <property type="term" value="P:protein processing"/>
    <property type="evidence" value="ECO:0007669"/>
    <property type="project" value="TreeGrafter"/>
</dbReference>
<keyword evidence="5" id="KW-0378">Hydrolase</keyword>
<dbReference type="PANTHER" id="PTHR11733">
    <property type="entry name" value="ZINC METALLOPROTEASE FAMILY M13 NEPRILYSIN-RELATED"/>
    <property type="match status" value="1"/>
</dbReference>
<dbReference type="GO" id="GO:0004222">
    <property type="term" value="F:metalloendopeptidase activity"/>
    <property type="evidence" value="ECO:0007669"/>
    <property type="project" value="InterPro"/>
</dbReference>
<comment type="cofactor">
    <cofactor evidence="1">
        <name>Zn(2+)</name>
        <dbReference type="ChEBI" id="CHEBI:29105"/>
    </cofactor>
</comment>
<reference evidence="11" key="1">
    <citation type="submission" date="2018-11" db="EMBL/GenBank/DDBJ databases">
        <title>Venom-gland transcriptomics and venom proteomics of the Florida green centipede (Hemiscolopendra marginata) reveal sex-based variation in a centipede venom.</title>
        <authorList>
            <person name="Nystrom G.S."/>
            <person name="Ward M.J."/>
            <person name="Ellsworth S.A."/>
            <person name="Rokyta D.R."/>
        </authorList>
    </citation>
    <scope>NUCLEOTIDE SEQUENCE</scope>
    <source>
        <tissue evidence="11">Venom gland</tissue>
    </source>
</reference>
<keyword evidence="3" id="KW-0645">Protease</keyword>
<evidence type="ECO:0000256" key="2">
    <source>
        <dbReference type="ARBA" id="ARBA00007357"/>
    </source>
</evidence>
<dbReference type="Pfam" id="PF01431">
    <property type="entry name" value="Peptidase_M13"/>
    <property type="match status" value="1"/>
</dbReference>
<keyword evidence="4" id="KW-0479">Metal-binding</keyword>
<dbReference type="PANTHER" id="PTHR11733:SF167">
    <property type="entry name" value="FI17812P1-RELATED"/>
    <property type="match status" value="1"/>
</dbReference>
<dbReference type="SUPFAM" id="SSF55486">
    <property type="entry name" value="Metalloproteases ('zincins'), catalytic domain"/>
    <property type="match status" value="1"/>
</dbReference>
<dbReference type="PRINTS" id="PR00786">
    <property type="entry name" value="NEPRILYSIN"/>
</dbReference>
<dbReference type="GO" id="GO:0046872">
    <property type="term" value="F:metal ion binding"/>
    <property type="evidence" value="ECO:0007669"/>
    <property type="project" value="UniProtKB-KW"/>
</dbReference>
<evidence type="ECO:0000256" key="3">
    <source>
        <dbReference type="ARBA" id="ARBA00022670"/>
    </source>
</evidence>
<dbReference type="PROSITE" id="PS51885">
    <property type="entry name" value="NEPRILYSIN"/>
    <property type="match status" value="1"/>
</dbReference>
<dbReference type="EMBL" id="GHBY01000483">
    <property type="protein sequence ID" value="MUP40660.1"/>
    <property type="molecule type" value="Transcribed_RNA"/>
</dbReference>
<dbReference type="InterPro" id="IPR000718">
    <property type="entry name" value="Peptidase_M13"/>
</dbReference>
<evidence type="ECO:0000256" key="8">
    <source>
        <dbReference type="SAM" id="Phobius"/>
    </source>
</evidence>
<dbReference type="CDD" id="cd08662">
    <property type="entry name" value="M13"/>
    <property type="match status" value="1"/>
</dbReference>
<dbReference type="InterPro" id="IPR008753">
    <property type="entry name" value="Peptidase_M13_N"/>
</dbReference>
<keyword evidence="7" id="KW-0482">Metalloprotease</keyword>
<evidence type="ECO:0000313" key="11">
    <source>
        <dbReference type="EMBL" id="MUP40660.1"/>
    </source>
</evidence>
<organism evidence="11">
    <name type="scientific">Hemiscolopendra marginata</name>
    <dbReference type="NCBI Taxonomy" id="943146"/>
    <lineage>
        <taxon>Eukaryota</taxon>
        <taxon>Metazoa</taxon>
        <taxon>Ecdysozoa</taxon>
        <taxon>Arthropoda</taxon>
        <taxon>Myriapoda</taxon>
        <taxon>Chilopoda</taxon>
        <taxon>Pleurostigmophora</taxon>
        <taxon>Scolopendromorpha</taxon>
        <taxon>Scolopendridae</taxon>
        <taxon>Hemiscolopendra</taxon>
    </lineage>
</organism>
<dbReference type="InterPro" id="IPR042089">
    <property type="entry name" value="Peptidase_M13_dom_2"/>
</dbReference>
<dbReference type="Gene3D" id="1.10.1380.10">
    <property type="entry name" value="Neutral endopeptidase , domain2"/>
    <property type="match status" value="1"/>
</dbReference>
<evidence type="ECO:0000256" key="6">
    <source>
        <dbReference type="ARBA" id="ARBA00022833"/>
    </source>
</evidence>
<evidence type="ECO:0000256" key="7">
    <source>
        <dbReference type="ARBA" id="ARBA00023049"/>
    </source>
</evidence>
<feature type="domain" description="Peptidase M13 N-terminal" evidence="10">
    <location>
        <begin position="120"/>
        <end position="507"/>
    </location>
</feature>
<keyword evidence="8" id="KW-0472">Membrane</keyword>
<dbReference type="InterPro" id="IPR024079">
    <property type="entry name" value="MetalloPept_cat_dom_sf"/>
</dbReference>
<dbReference type="Pfam" id="PF05649">
    <property type="entry name" value="Peptidase_M13_N"/>
    <property type="match status" value="1"/>
</dbReference>
<dbReference type="AlphaFoldDB" id="A0A646QJ38"/>
<feature type="transmembrane region" description="Helical" evidence="8">
    <location>
        <begin position="16"/>
        <end position="41"/>
    </location>
</feature>
<keyword evidence="6" id="KW-0862">Zinc</keyword>
<evidence type="ECO:0000256" key="1">
    <source>
        <dbReference type="ARBA" id="ARBA00001947"/>
    </source>
</evidence>
<keyword evidence="8" id="KW-0812">Transmembrane</keyword>
<dbReference type="Gene3D" id="3.40.390.10">
    <property type="entry name" value="Collagenase (Catalytic Domain)"/>
    <property type="match status" value="1"/>
</dbReference>
<evidence type="ECO:0000256" key="5">
    <source>
        <dbReference type="ARBA" id="ARBA00022801"/>
    </source>
</evidence>
<evidence type="ECO:0000259" key="9">
    <source>
        <dbReference type="Pfam" id="PF01431"/>
    </source>
</evidence>
<keyword evidence="8" id="KW-1133">Transmembrane helix</keyword>
<sequence length="780" mass="89883">MALTNKRYGSNKKNNTCLVVTTVLLVIVSLVLLGLLIYFALEWKVEKDRADKITPCPSKGHDSAALHWNPDDKMKTEAPCVCEDCTLALQKKEDEAPCFTRDCILTASSLLSAMDETVKPCENFFDFACRNFIRKHPVPDKVMSTSTFTQYQDLLNLQQKILIENYDSYKKTPVLVKAQEVYHVCINSSYQKQKEINSFKTFIQKDLGGWPLLEGRSWKPKFKLEELFTKLLQLDLDTDLFDLNLINHPENPTEYLFKISVRALDTIMTRDAIFSPTDKGDTLRQKIFWNVANILGNPSKPEMYEDFSQMKKFEEHLNMITADTSGEEADVMPYKDLDKLTNNTINWFKVVRNAFGDKLVKADDVVVVAHPNQFKKIPALLKRYNSRVLVNRIITSNIFLKLLPIIGLEMNKEMIDLMKEIGYNIPNKSGRSQRCLEFVSEVFPAVITRMFVEVYADSETRTEAAKIVEHILAAYKEQIEKSQWVDEQTKANALLKIKKMKKFIEYPDFTFEDEELEDHYSEVPDVESTNFLNYINMNPIKEWKKMEVMLFPTSSKQWPVHPMDINAVYYAQYNAMYFPVGILQLPFFDVHRPSLVNYAISGSVVGHELGHAFDNNGKNYDADGKFINWWTNSTSEEFEMKSECFIEQYSSYCPEELVGGPGDPEICVNGENTLGENLADFTGLKAAFEGYKIYIKEKGKEKPLPGLEKYTPEQLFFISYAHTWCENIPPDNWVASYATDEHSPSKYRIFGTLSNSKDFRDAFHCEKGLMNRAEETCTLW</sequence>
<evidence type="ECO:0000259" key="10">
    <source>
        <dbReference type="Pfam" id="PF05649"/>
    </source>
</evidence>
<comment type="similarity">
    <text evidence="2">Belongs to the peptidase M13 family.</text>
</comment>
<accession>A0A646QJ38</accession>
<feature type="domain" description="Peptidase M13 C-terminal" evidence="9">
    <location>
        <begin position="566"/>
        <end position="775"/>
    </location>
</feature>
<dbReference type="GO" id="GO:0005886">
    <property type="term" value="C:plasma membrane"/>
    <property type="evidence" value="ECO:0007669"/>
    <property type="project" value="TreeGrafter"/>
</dbReference>